<evidence type="ECO:0000259" key="5">
    <source>
        <dbReference type="PROSITE" id="PS50944"/>
    </source>
</evidence>
<dbReference type="InterPro" id="IPR022689">
    <property type="entry name" value="Iron_dep_repressor"/>
</dbReference>
<dbReference type="GO" id="GO:0046983">
    <property type="term" value="F:protein dimerization activity"/>
    <property type="evidence" value="ECO:0007669"/>
    <property type="project" value="InterPro"/>
</dbReference>
<dbReference type="InterPro" id="IPR001367">
    <property type="entry name" value="Fe_dep_repressor"/>
</dbReference>
<organism evidence="6">
    <name type="scientific">Archaeoglobus fulgidus</name>
    <dbReference type="NCBI Taxonomy" id="2234"/>
    <lineage>
        <taxon>Archaea</taxon>
        <taxon>Methanobacteriati</taxon>
        <taxon>Methanobacteriota</taxon>
        <taxon>Archaeoglobi</taxon>
        <taxon>Archaeoglobales</taxon>
        <taxon>Archaeoglobaceae</taxon>
        <taxon>Archaeoglobus</taxon>
    </lineage>
</organism>
<keyword evidence="3" id="KW-0238">DNA-binding</keyword>
<evidence type="ECO:0000256" key="3">
    <source>
        <dbReference type="ARBA" id="ARBA00023125"/>
    </source>
</evidence>
<comment type="caution">
    <text evidence="6">The sequence shown here is derived from an EMBL/GenBank/DDBJ whole genome shotgun (WGS) entry which is preliminary data.</text>
</comment>
<feature type="domain" description="HTH dtxR-type" evidence="5">
    <location>
        <begin position="1"/>
        <end position="61"/>
    </location>
</feature>
<evidence type="ECO:0000256" key="4">
    <source>
        <dbReference type="ARBA" id="ARBA00023163"/>
    </source>
</evidence>
<dbReference type="InterPro" id="IPR036390">
    <property type="entry name" value="WH_DNA-bd_sf"/>
</dbReference>
<dbReference type="PANTHER" id="PTHR33238:SF7">
    <property type="entry name" value="IRON-DEPENDENT TRANSCRIPTIONAL REGULATOR"/>
    <property type="match status" value="1"/>
</dbReference>
<sequence length="177" mass="19976">MERVEEYLEAIYDLQKKGKVAKTGEIAKILKVKPASVTEMLIKLKERGYVDYSPYKGVVLTKSGEEIAEKLKTRYLVAFNFFKFIGVEESLASKLACELEHHMSDEVVEKLQKIFETCKDCKKSVRRLSCVGDGIYIIVSSPGKPKSGEKVIVEKGVAKTEDGTEIKEKEFILVSKF</sequence>
<dbReference type="InterPro" id="IPR036388">
    <property type="entry name" value="WH-like_DNA-bd_sf"/>
</dbReference>
<comment type="similarity">
    <text evidence="1">Belongs to the DtxR/MntR family.</text>
</comment>
<dbReference type="InterPro" id="IPR050536">
    <property type="entry name" value="DtxR_MntR_Metal-Reg"/>
</dbReference>
<dbReference type="SUPFAM" id="SSF47979">
    <property type="entry name" value="Iron-dependent repressor protein, dimerization domain"/>
    <property type="match status" value="1"/>
</dbReference>
<evidence type="ECO:0000313" key="6">
    <source>
        <dbReference type="EMBL" id="HEH35953.1"/>
    </source>
</evidence>
<accession>A0A7J2TK37</accession>
<dbReference type="PANTHER" id="PTHR33238">
    <property type="entry name" value="IRON (METAL) DEPENDENT REPRESSOR, DTXR FAMILY"/>
    <property type="match status" value="1"/>
</dbReference>
<dbReference type="GO" id="GO:0003700">
    <property type="term" value="F:DNA-binding transcription factor activity"/>
    <property type="evidence" value="ECO:0007669"/>
    <property type="project" value="InterPro"/>
</dbReference>
<protein>
    <submittedName>
        <fullName evidence="6">Metal-dependent transcriptional regulator</fullName>
    </submittedName>
</protein>
<keyword evidence="4" id="KW-0804">Transcription</keyword>
<proteinExistence type="inferred from homology"/>
<dbReference type="AlphaFoldDB" id="A0A7J2TK37"/>
<name>A0A7J2TK37_ARCFL</name>
<dbReference type="Gene3D" id="1.10.60.10">
    <property type="entry name" value="Iron dependent repressor, metal binding and dimerisation domain"/>
    <property type="match status" value="1"/>
</dbReference>
<dbReference type="InterPro" id="IPR022687">
    <property type="entry name" value="HTH_DTXR"/>
</dbReference>
<dbReference type="Pfam" id="PF01325">
    <property type="entry name" value="Fe_dep_repress"/>
    <property type="match status" value="1"/>
</dbReference>
<gene>
    <name evidence="6" type="ORF">ENP88_07445</name>
</gene>
<dbReference type="EMBL" id="DSLA01000113">
    <property type="protein sequence ID" value="HEH35953.1"/>
    <property type="molecule type" value="Genomic_DNA"/>
</dbReference>
<reference evidence="6" key="1">
    <citation type="journal article" date="2020" name="mSystems">
        <title>Genome- and Community-Level Interaction Insights into Carbon Utilization and Element Cycling Functions of Hydrothermarchaeota in Hydrothermal Sediment.</title>
        <authorList>
            <person name="Zhou Z."/>
            <person name="Liu Y."/>
            <person name="Xu W."/>
            <person name="Pan J."/>
            <person name="Luo Z.H."/>
            <person name="Li M."/>
        </authorList>
    </citation>
    <scope>NUCLEOTIDE SEQUENCE [LARGE SCALE GENOMIC DNA]</scope>
    <source>
        <strain evidence="6">SpSt-26</strain>
    </source>
</reference>
<dbReference type="Gene3D" id="1.10.10.10">
    <property type="entry name" value="Winged helix-like DNA-binding domain superfamily/Winged helix DNA-binding domain"/>
    <property type="match status" value="1"/>
</dbReference>
<keyword evidence="2" id="KW-0805">Transcription regulation</keyword>
<dbReference type="PROSITE" id="PS50944">
    <property type="entry name" value="HTH_DTXR"/>
    <property type="match status" value="1"/>
</dbReference>
<dbReference type="InterPro" id="IPR036421">
    <property type="entry name" value="Fe_dep_repressor_sf"/>
</dbReference>
<dbReference type="SMART" id="SM00529">
    <property type="entry name" value="HTH_DTXR"/>
    <property type="match status" value="1"/>
</dbReference>
<dbReference type="Pfam" id="PF02742">
    <property type="entry name" value="Fe_dep_repr_C"/>
    <property type="match status" value="1"/>
</dbReference>
<dbReference type="GO" id="GO:0003677">
    <property type="term" value="F:DNA binding"/>
    <property type="evidence" value="ECO:0007669"/>
    <property type="project" value="UniProtKB-KW"/>
</dbReference>
<dbReference type="SUPFAM" id="SSF46785">
    <property type="entry name" value="Winged helix' DNA-binding domain"/>
    <property type="match status" value="1"/>
</dbReference>
<evidence type="ECO:0000256" key="2">
    <source>
        <dbReference type="ARBA" id="ARBA00023015"/>
    </source>
</evidence>
<evidence type="ECO:0000256" key="1">
    <source>
        <dbReference type="ARBA" id="ARBA00007871"/>
    </source>
</evidence>
<dbReference type="GO" id="GO:0046914">
    <property type="term" value="F:transition metal ion binding"/>
    <property type="evidence" value="ECO:0007669"/>
    <property type="project" value="InterPro"/>
</dbReference>